<comment type="caution">
    <text evidence="4">The sequence shown here is derived from an EMBL/GenBank/DDBJ whole genome shotgun (WGS) entry which is preliminary data.</text>
</comment>
<dbReference type="PANTHER" id="PTHR43630">
    <property type="entry name" value="POLY-BETA-1,6-N-ACETYL-D-GLUCOSAMINE SYNTHASE"/>
    <property type="match status" value="1"/>
</dbReference>
<evidence type="ECO:0000256" key="1">
    <source>
        <dbReference type="SAM" id="Phobius"/>
    </source>
</evidence>
<dbReference type="Proteomes" id="UP000034468">
    <property type="component" value="Unassembled WGS sequence"/>
</dbReference>
<keyword evidence="1" id="KW-0472">Membrane</keyword>
<dbReference type="EMBL" id="JJPU01000046">
    <property type="protein sequence ID" value="KKH00363.1"/>
    <property type="molecule type" value="Genomic_DNA"/>
</dbReference>
<dbReference type="PATRIC" id="fig|2209.45.peg.2077"/>
<reference evidence="6 7" key="1">
    <citation type="journal article" date="2015" name="ISME J.">
        <title>Genomic and phenotypic differentiation among Methanosarcina mazei populations from Columbia River sediment.</title>
        <authorList>
            <person name="Youngblut N.D."/>
            <person name="Wirth J.S."/>
            <person name="Henriksen J.R."/>
            <person name="Smith M."/>
            <person name="Simon H."/>
            <person name="Metcalf W.W."/>
            <person name="Whitaker R.J."/>
        </authorList>
    </citation>
    <scope>NUCLEOTIDE SEQUENCE [LARGE SCALE GENOMIC DNA]</scope>
    <source>
        <strain evidence="4 8">3.H.M.1B.1</strain>
        <strain evidence="5 6">3.H.M.1B.2</strain>
        <strain evidence="3 7">3.H.M.1B.5</strain>
    </source>
</reference>
<dbReference type="Gene3D" id="3.90.550.10">
    <property type="entry name" value="Spore Coat Polysaccharide Biosynthesis Protein SpsA, Chain A"/>
    <property type="match status" value="1"/>
</dbReference>
<evidence type="ECO:0000313" key="5">
    <source>
        <dbReference type="EMBL" id="KKH02832.1"/>
    </source>
</evidence>
<keyword evidence="1" id="KW-0812">Transmembrane</keyword>
<gene>
    <name evidence="3" type="ORF">DU56_04705</name>
    <name evidence="4" type="ORF">DU66_09380</name>
    <name evidence="5" type="ORF">DU68_01470</name>
</gene>
<evidence type="ECO:0000313" key="7">
    <source>
        <dbReference type="Proteomes" id="UP000034253"/>
    </source>
</evidence>
<keyword evidence="1" id="KW-1133">Transmembrane helix</keyword>
<name>A0A0F8JE45_METMZ</name>
<feature type="transmembrane region" description="Helical" evidence="1">
    <location>
        <begin position="287"/>
        <end position="305"/>
    </location>
</feature>
<dbReference type="RefSeq" id="WP_052735713.1">
    <property type="nucleotide sequence ID" value="NZ_JJPU01000046.1"/>
</dbReference>
<dbReference type="InterPro" id="IPR029044">
    <property type="entry name" value="Nucleotide-diphossugar_trans"/>
</dbReference>
<accession>A0A0F8JE45</accession>
<dbReference type="PANTHER" id="PTHR43630:SF2">
    <property type="entry name" value="GLYCOSYLTRANSFERASE"/>
    <property type="match status" value="1"/>
</dbReference>
<dbReference type="Pfam" id="PF00535">
    <property type="entry name" value="Glycos_transf_2"/>
    <property type="match status" value="1"/>
</dbReference>
<dbReference type="SUPFAM" id="SSF53448">
    <property type="entry name" value="Nucleotide-diphospho-sugar transferases"/>
    <property type="match status" value="1"/>
</dbReference>
<organism evidence="4 8">
    <name type="scientific">Methanosarcina mazei</name>
    <name type="common">Methanosarcina frisia</name>
    <dbReference type="NCBI Taxonomy" id="2209"/>
    <lineage>
        <taxon>Archaea</taxon>
        <taxon>Methanobacteriati</taxon>
        <taxon>Methanobacteriota</taxon>
        <taxon>Stenosarchaea group</taxon>
        <taxon>Methanomicrobia</taxon>
        <taxon>Methanosarcinales</taxon>
        <taxon>Methanosarcinaceae</taxon>
        <taxon>Methanosarcina</taxon>
    </lineage>
</organism>
<dbReference type="Proteomes" id="UP000033835">
    <property type="component" value="Unassembled WGS sequence"/>
</dbReference>
<proteinExistence type="predicted"/>
<sequence>MSYNLLGVGIMVSSRETFNEYIMKVDKKSLSSSEIESKPSISFCIPTKNEGEDLPNCLESIVNQNYDNIEIIIVDGYSSDNTVEIAKKYGCNIYYDSVSLANARQISIEKSSRDIVAIWDADIIIPHKNWLKDAVKCFLIDEKISTVWPTYIAPPTGSWAQKCQISHSMLIFKDRIEKNRGVFGGGNCLFRRNHVLSAGGFDTSYNFGEDMILAKRLKYAGYKVVQYDDPVIHDTMKSLRALYKRSLWGSKAFESKGLNFYQQNKFDIFREQYYLGFKGMVNGFIKLQFFWVIFPFLIFVKSLAYSKSILFAKK</sequence>
<protein>
    <recommendedName>
        <fullName evidence="2">Glycosyltransferase 2-like domain-containing protein</fullName>
    </recommendedName>
</protein>
<feature type="domain" description="Glycosyltransferase 2-like" evidence="2">
    <location>
        <begin position="42"/>
        <end position="193"/>
    </location>
</feature>
<dbReference type="Proteomes" id="UP000034253">
    <property type="component" value="Unassembled WGS sequence"/>
</dbReference>
<evidence type="ECO:0000313" key="3">
    <source>
        <dbReference type="EMBL" id="KKG99370.1"/>
    </source>
</evidence>
<evidence type="ECO:0000259" key="2">
    <source>
        <dbReference type="Pfam" id="PF00535"/>
    </source>
</evidence>
<dbReference type="EMBL" id="JJPV01000023">
    <property type="protein sequence ID" value="KKH02832.1"/>
    <property type="molecule type" value="Genomic_DNA"/>
</dbReference>
<dbReference type="EMBL" id="JJPW01000070">
    <property type="protein sequence ID" value="KKG99370.1"/>
    <property type="molecule type" value="Genomic_DNA"/>
</dbReference>
<evidence type="ECO:0000313" key="6">
    <source>
        <dbReference type="Proteomes" id="UP000033835"/>
    </source>
</evidence>
<evidence type="ECO:0000313" key="8">
    <source>
        <dbReference type="Proteomes" id="UP000034468"/>
    </source>
</evidence>
<dbReference type="InterPro" id="IPR001173">
    <property type="entry name" value="Glyco_trans_2-like"/>
</dbReference>
<evidence type="ECO:0000313" key="4">
    <source>
        <dbReference type="EMBL" id="KKH00363.1"/>
    </source>
</evidence>
<dbReference type="AlphaFoldDB" id="A0A0F8JE45"/>